<dbReference type="InterPro" id="IPR011990">
    <property type="entry name" value="TPR-like_helical_dom_sf"/>
</dbReference>
<protein>
    <recommendedName>
        <fullName evidence="6">HCP-like protein</fullName>
    </recommendedName>
</protein>
<dbReference type="InterPro" id="IPR050767">
    <property type="entry name" value="Sel1_AlgK"/>
</dbReference>
<dbReference type="Gene3D" id="1.25.40.10">
    <property type="entry name" value="Tetratricopeptide repeat domain"/>
    <property type="match status" value="1"/>
</dbReference>
<evidence type="ECO:0000313" key="5">
    <source>
        <dbReference type="Proteomes" id="UP000748756"/>
    </source>
</evidence>
<evidence type="ECO:0008006" key="6">
    <source>
        <dbReference type="Google" id="ProtNLM"/>
    </source>
</evidence>
<feature type="region of interest" description="Disordered" evidence="3">
    <location>
        <begin position="154"/>
        <end position="192"/>
    </location>
</feature>
<keyword evidence="5" id="KW-1185">Reference proteome</keyword>
<dbReference type="Pfam" id="PF08238">
    <property type="entry name" value="Sel1"/>
    <property type="match status" value="4"/>
</dbReference>
<evidence type="ECO:0000256" key="1">
    <source>
        <dbReference type="ARBA" id="ARBA00038101"/>
    </source>
</evidence>
<dbReference type="PANTHER" id="PTHR11102">
    <property type="entry name" value="SEL-1-LIKE PROTEIN"/>
    <property type="match status" value="1"/>
</dbReference>
<gene>
    <name evidence="4" type="ORF">BG015_012041</name>
</gene>
<dbReference type="OrthoDB" id="2384430at2759"/>
<dbReference type="PANTHER" id="PTHR11102:SF160">
    <property type="entry name" value="ERAD-ASSOCIATED E3 UBIQUITIN-PROTEIN LIGASE COMPONENT HRD3"/>
    <property type="match status" value="1"/>
</dbReference>
<reference evidence="4" key="1">
    <citation type="journal article" date="2020" name="Fungal Divers.">
        <title>Resolving the Mortierellaceae phylogeny through synthesis of multi-gene phylogenetics and phylogenomics.</title>
        <authorList>
            <person name="Vandepol N."/>
            <person name="Liber J."/>
            <person name="Desiro A."/>
            <person name="Na H."/>
            <person name="Kennedy M."/>
            <person name="Barry K."/>
            <person name="Grigoriev I.V."/>
            <person name="Miller A.N."/>
            <person name="O'Donnell K."/>
            <person name="Stajich J.E."/>
            <person name="Bonito G."/>
        </authorList>
    </citation>
    <scope>NUCLEOTIDE SEQUENCE</scope>
    <source>
        <strain evidence="4">NRRL 6426</strain>
    </source>
</reference>
<sequence>MSLDPLRSTAVPDAILDVYIDTPLPQTDIRAVAAAAATTIPLPSASFLSTPNNFSTKLRNPACVSNEATDNELLDFANMTISPGGPQFVLEGAVQSANFYDHSANTVRIGAPQSANVAPTSKISQLSIQPGTNVTSRGLAPHSLTRIMSNIVQARPPNPTTSAVSNTSNNSNNSTNTSPIGRDSLSSNVKTQQSLHTLVEHIAETIAKAGMGNLPAQVRLRLVYKDGSHGLVKNHTAAMSWFRRAAEKGDASGQYGLAQMCELDQSTFQYKSAAKAWYHKAAEQGHVDAQRSLGALYSTEKSYAQALEWYLKAAEQGDKNAQYNFGRLYNNDQGTPLNYGKAMEWYGKAAEQGHVIAKDSYDFLKKRGHSNK</sequence>
<evidence type="ECO:0000256" key="2">
    <source>
        <dbReference type="PROSITE-ProRule" id="PRU00339"/>
    </source>
</evidence>
<dbReference type="InterPro" id="IPR006597">
    <property type="entry name" value="Sel1-like"/>
</dbReference>
<evidence type="ECO:0000313" key="4">
    <source>
        <dbReference type="EMBL" id="KAF9144990.1"/>
    </source>
</evidence>
<dbReference type="AlphaFoldDB" id="A0A9P5RRX9"/>
<evidence type="ECO:0000256" key="3">
    <source>
        <dbReference type="SAM" id="MobiDB-lite"/>
    </source>
</evidence>
<organism evidence="4 5">
    <name type="scientific">Linnemannia schmuckeri</name>
    <dbReference type="NCBI Taxonomy" id="64567"/>
    <lineage>
        <taxon>Eukaryota</taxon>
        <taxon>Fungi</taxon>
        <taxon>Fungi incertae sedis</taxon>
        <taxon>Mucoromycota</taxon>
        <taxon>Mortierellomycotina</taxon>
        <taxon>Mortierellomycetes</taxon>
        <taxon>Mortierellales</taxon>
        <taxon>Mortierellaceae</taxon>
        <taxon>Linnemannia</taxon>
    </lineage>
</organism>
<accession>A0A9P5RRX9</accession>
<name>A0A9P5RRX9_9FUNG</name>
<dbReference type="PROSITE" id="PS50005">
    <property type="entry name" value="TPR"/>
    <property type="match status" value="1"/>
</dbReference>
<proteinExistence type="inferred from homology"/>
<comment type="caution">
    <text evidence="4">The sequence shown here is derived from an EMBL/GenBank/DDBJ whole genome shotgun (WGS) entry which is preliminary data.</text>
</comment>
<dbReference type="InterPro" id="IPR019734">
    <property type="entry name" value="TPR_rpt"/>
</dbReference>
<keyword evidence="2" id="KW-0802">TPR repeat</keyword>
<dbReference type="SMART" id="SM00671">
    <property type="entry name" value="SEL1"/>
    <property type="match status" value="4"/>
</dbReference>
<dbReference type="Proteomes" id="UP000748756">
    <property type="component" value="Unassembled WGS sequence"/>
</dbReference>
<feature type="repeat" description="TPR" evidence="2">
    <location>
        <begin position="287"/>
        <end position="320"/>
    </location>
</feature>
<comment type="similarity">
    <text evidence="1">Belongs to the sel-1 family.</text>
</comment>
<feature type="compositionally biased region" description="Low complexity" evidence="3">
    <location>
        <begin position="160"/>
        <end position="179"/>
    </location>
</feature>
<dbReference type="EMBL" id="JAAAUQ010000980">
    <property type="protein sequence ID" value="KAF9144990.1"/>
    <property type="molecule type" value="Genomic_DNA"/>
</dbReference>
<dbReference type="SUPFAM" id="SSF81901">
    <property type="entry name" value="HCP-like"/>
    <property type="match status" value="1"/>
</dbReference>